<evidence type="ECO:0000313" key="1">
    <source>
        <dbReference type="EMBL" id="KAH7980128.1"/>
    </source>
</evidence>
<gene>
    <name evidence="1" type="ORF">HPB49_013246</name>
</gene>
<proteinExistence type="predicted"/>
<protein>
    <submittedName>
        <fullName evidence="1">Uncharacterized protein</fullName>
    </submittedName>
</protein>
<organism evidence="1 2">
    <name type="scientific">Dermacentor silvarum</name>
    <name type="common">Tick</name>
    <dbReference type="NCBI Taxonomy" id="543639"/>
    <lineage>
        <taxon>Eukaryota</taxon>
        <taxon>Metazoa</taxon>
        <taxon>Ecdysozoa</taxon>
        <taxon>Arthropoda</taxon>
        <taxon>Chelicerata</taxon>
        <taxon>Arachnida</taxon>
        <taxon>Acari</taxon>
        <taxon>Parasitiformes</taxon>
        <taxon>Ixodida</taxon>
        <taxon>Ixodoidea</taxon>
        <taxon>Ixodidae</taxon>
        <taxon>Rhipicephalinae</taxon>
        <taxon>Dermacentor</taxon>
    </lineage>
</organism>
<evidence type="ECO:0000313" key="2">
    <source>
        <dbReference type="Proteomes" id="UP000821865"/>
    </source>
</evidence>
<accession>A0ACB8E0R9</accession>
<sequence length="201" mass="22082">MYSVPSSSMSMMYEVNIHLGLCSCRAGHQGAFCKHQAKVQKEFGGLFPNSPLLTPHDCQQLAELALGTSCLLVKFFLPMGAAPQDDRPVPCKAQASTIFKMSGQEGAGCALAPEVSEGTILDLHQQPQDLQPKYRALEEELRRLSEEGPWATDAVATSAYAPEIDDQRLRVLWQLRCRHTWVKGGAEGSHPVNLFNGRSSR</sequence>
<reference evidence="1" key="1">
    <citation type="submission" date="2020-05" db="EMBL/GenBank/DDBJ databases">
        <title>Large-scale comparative analyses of tick genomes elucidate their genetic diversity and vector capacities.</title>
        <authorList>
            <person name="Jia N."/>
            <person name="Wang J."/>
            <person name="Shi W."/>
            <person name="Du L."/>
            <person name="Sun Y."/>
            <person name="Zhan W."/>
            <person name="Jiang J."/>
            <person name="Wang Q."/>
            <person name="Zhang B."/>
            <person name="Ji P."/>
            <person name="Sakyi L.B."/>
            <person name="Cui X."/>
            <person name="Yuan T."/>
            <person name="Jiang B."/>
            <person name="Yang W."/>
            <person name="Lam T.T.-Y."/>
            <person name="Chang Q."/>
            <person name="Ding S."/>
            <person name="Wang X."/>
            <person name="Zhu J."/>
            <person name="Ruan X."/>
            <person name="Zhao L."/>
            <person name="Wei J."/>
            <person name="Que T."/>
            <person name="Du C."/>
            <person name="Cheng J."/>
            <person name="Dai P."/>
            <person name="Han X."/>
            <person name="Huang E."/>
            <person name="Gao Y."/>
            <person name="Liu J."/>
            <person name="Shao H."/>
            <person name="Ye R."/>
            <person name="Li L."/>
            <person name="Wei W."/>
            <person name="Wang X."/>
            <person name="Wang C."/>
            <person name="Yang T."/>
            <person name="Huo Q."/>
            <person name="Li W."/>
            <person name="Guo W."/>
            <person name="Chen H."/>
            <person name="Zhou L."/>
            <person name="Ni X."/>
            <person name="Tian J."/>
            <person name="Zhou Y."/>
            <person name="Sheng Y."/>
            <person name="Liu T."/>
            <person name="Pan Y."/>
            <person name="Xia L."/>
            <person name="Li J."/>
            <person name="Zhao F."/>
            <person name="Cao W."/>
        </authorList>
    </citation>
    <scope>NUCLEOTIDE SEQUENCE</scope>
    <source>
        <strain evidence="1">Dsil-2018</strain>
    </source>
</reference>
<dbReference type="EMBL" id="CM023470">
    <property type="protein sequence ID" value="KAH7980128.1"/>
    <property type="molecule type" value="Genomic_DNA"/>
</dbReference>
<keyword evidence="2" id="KW-1185">Reference proteome</keyword>
<comment type="caution">
    <text evidence="1">The sequence shown here is derived from an EMBL/GenBank/DDBJ whole genome shotgun (WGS) entry which is preliminary data.</text>
</comment>
<name>A0ACB8E0R9_DERSI</name>
<dbReference type="Proteomes" id="UP000821865">
    <property type="component" value="Chromosome 1"/>
</dbReference>